<sequence>MSKTYTITVINNSGSSKNYASFNEAPRNPGMARVKMQANVLAVAKTPPGQQGQFSFQNEYSAICGSFQGRPADRVPVTVSGGRSVTSGTISPTGTQAPGTSLSFTVKDRSPQFEGRTMTAGGCVGAFEIQTSDAFDVQEAERGNCMQAGYGIKSRELHDWLGSFEHGRQQSISDICSGAQEELSNPAPVTETVVGKLHQL</sequence>
<evidence type="ECO:0000313" key="2">
    <source>
        <dbReference type="EMBL" id="KAK3168113.1"/>
    </source>
</evidence>
<comment type="caution">
    <text evidence="2">The sequence shown here is derived from an EMBL/GenBank/DDBJ whole genome shotgun (WGS) entry which is preliminary data.</text>
</comment>
<proteinExistence type="predicted"/>
<dbReference type="EMBL" id="JASNWA010000010">
    <property type="protein sequence ID" value="KAK3168113.1"/>
    <property type="molecule type" value="Genomic_DNA"/>
</dbReference>
<gene>
    <name evidence="2" type="ORF">OEA41_004559</name>
</gene>
<organism evidence="2 3">
    <name type="scientific">Lepraria neglecta</name>
    <dbReference type="NCBI Taxonomy" id="209136"/>
    <lineage>
        <taxon>Eukaryota</taxon>
        <taxon>Fungi</taxon>
        <taxon>Dikarya</taxon>
        <taxon>Ascomycota</taxon>
        <taxon>Pezizomycotina</taxon>
        <taxon>Lecanoromycetes</taxon>
        <taxon>OSLEUM clade</taxon>
        <taxon>Lecanoromycetidae</taxon>
        <taxon>Lecanorales</taxon>
        <taxon>Lecanorineae</taxon>
        <taxon>Stereocaulaceae</taxon>
        <taxon>Lepraria</taxon>
    </lineage>
</organism>
<evidence type="ECO:0000256" key="1">
    <source>
        <dbReference type="SAM" id="MobiDB-lite"/>
    </source>
</evidence>
<dbReference type="Proteomes" id="UP001276659">
    <property type="component" value="Unassembled WGS sequence"/>
</dbReference>
<feature type="region of interest" description="Disordered" evidence="1">
    <location>
        <begin position="78"/>
        <end position="101"/>
    </location>
</feature>
<keyword evidence="3" id="KW-1185">Reference proteome</keyword>
<reference evidence="2" key="1">
    <citation type="submission" date="2022-11" db="EMBL/GenBank/DDBJ databases">
        <title>Chromosomal genome sequence assembly and mating type (MAT) locus characterization of the leprose asexual lichenized fungus Lepraria neglecta (Nyl.) Erichsen.</title>
        <authorList>
            <person name="Allen J.L."/>
            <person name="Pfeffer B."/>
        </authorList>
    </citation>
    <scope>NUCLEOTIDE SEQUENCE</scope>
    <source>
        <strain evidence="2">Allen 5258</strain>
    </source>
</reference>
<accession>A0AAD9Z291</accession>
<protein>
    <submittedName>
        <fullName evidence="2">Uncharacterized protein</fullName>
    </submittedName>
</protein>
<evidence type="ECO:0000313" key="3">
    <source>
        <dbReference type="Proteomes" id="UP001276659"/>
    </source>
</evidence>
<feature type="compositionally biased region" description="Polar residues" evidence="1">
    <location>
        <begin position="81"/>
        <end position="101"/>
    </location>
</feature>
<dbReference type="AlphaFoldDB" id="A0AAD9Z291"/>
<name>A0AAD9Z291_9LECA</name>